<proteinExistence type="predicted"/>
<evidence type="ECO:0000256" key="1">
    <source>
        <dbReference type="ARBA" id="ARBA00022723"/>
    </source>
</evidence>
<name>A0A250WS94_9CHLO</name>
<accession>A0A250WS94</accession>
<dbReference type="SUPFAM" id="SSF144232">
    <property type="entry name" value="HIT/MYND zinc finger-like"/>
    <property type="match status" value="1"/>
</dbReference>
<protein>
    <recommendedName>
        <fullName evidence="5">MYND-type domain-containing protein</fullName>
    </recommendedName>
</protein>
<dbReference type="Proteomes" id="UP000232323">
    <property type="component" value="Unassembled WGS sequence"/>
</dbReference>
<keyword evidence="2 4" id="KW-0863">Zinc-finger</keyword>
<sequence length="242" mass="26087">MIKRIHDSLKKSDVAKLSANRTKGTGWKDLLEDLLLWHVARFVFDDIPIPYLTHEEADRAFGYGGSVLDAPVPGCIALSQEGKPPCYIAPPEGATLRVTHDNKVEAVWPDGRTKIIVQVREAVDPSGAQANEDEMAAFQKLLDKNKRASAKAANLPLHEMAQNRACKSCGKAYGPMKKCSSCGVAYYCSIECQKRDWSKGGHKAACADLKREKDSAAVAGAGMTGTVVEADSVTSDPTPVAD</sequence>
<evidence type="ECO:0000256" key="3">
    <source>
        <dbReference type="ARBA" id="ARBA00022833"/>
    </source>
</evidence>
<dbReference type="PROSITE" id="PS50865">
    <property type="entry name" value="ZF_MYND_2"/>
    <property type="match status" value="1"/>
</dbReference>
<reference evidence="6 7" key="1">
    <citation type="submission" date="2017-08" db="EMBL/GenBank/DDBJ databases">
        <title>Acidophilic green algal genome provides insights into adaptation to an acidic environment.</title>
        <authorList>
            <person name="Hirooka S."/>
            <person name="Hirose Y."/>
            <person name="Kanesaki Y."/>
            <person name="Higuchi S."/>
            <person name="Fujiwara T."/>
            <person name="Onuma R."/>
            <person name="Era A."/>
            <person name="Ohbayashi R."/>
            <person name="Uzuka A."/>
            <person name="Nozaki H."/>
            <person name="Yoshikawa H."/>
            <person name="Miyagishima S.Y."/>
        </authorList>
    </citation>
    <scope>NUCLEOTIDE SEQUENCE [LARGE SCALE GENOMIC DNA]</scope>
    <source>
        <strain evidence="6 7">NIES-2499</strain>
    </source>
</reference>
<evidence type="ECO:0000259" key="5">
    <source>
        <dbReference type="PROSITE" id="PS50865"/>
    </source>
</evidence>
<keyword evidence="3" id="KW-0862">Zinc</keyword>
<dbReference type="OrthoDB" id="550206at2759"/>
<dbReference type="GO" id="GO:0008270">
    <property type="term" value="F:zinc ion binding"/>
    <property type="evidence" value="ECO:0007669"/>
    <property type="project" value="UniProtKB-KW"/>
</dbReference>
<dbReference type="Gene3D" id="6.10.140.2220">
    <property type="match status" value="1"/>
</dbReference>
<feature type="domain" description="MYND-type" evidence="5">
    <location>
        <begin position="166"/>
        <end position="206"/>
    </location>
</feature>
<evidence type="ECO:0000256" key="2">
    <source>
        <dbReference type="ARBA" id="ARBA00022771"/>
    </source>
</evidence>
<dbReference type="EMBL" id="BEGY01000004">
    <property type="protein sequence ID" value="GAX73705.1"/>
    <property type="molecule type" value="Genomic_DNA"/>
</dbReference>
<evidence type="ECO:0000256" key="4">
    <source>
        <dbReference type="PROSITE-ProRule" id="PRU00134"/>
    </source>
</evidence>
<dbReference type="InterPro" id="IPR002893">
    <property type="entry name" value="Znf_MYND"/>
</dbReference>
<organism evidence="6 7">
    <name type="scientific">Chlamydomonas eustigma</name>
    <dbReference type="NCBI Taxonomy" id="1157962"/>
    <lineage>
        <taxon>Eukaryota</taxon>
        <taxon>Viridiplantae</taxon>
        <taxon>Chlorophyta</taxon>
        <taxon>core chlorophytes</taxon>
        <taxon>Chlorophyceae</taxon>
        <taxon>CS clade</taxon>
        <taxon>Chlamydomonadales</taxon>
        <taxon>Chlamydomonadaceae</taxon>
        <taxon>Chlamydomonas</taxon>
    </lineage>
</organism>
<gene>
    <name evidence="6" type="ORF">CEUSTIGMA_g1157.t1</name>
</gene>
<dbReference type="Pfam" id="PF01753">
    <property type="entry name" value="zf-MYND"/>
    <property type="match status" value="1"/>
</dbReference>
<comment type="caution">
    <text evidence="6">The sequence shown here is derived from an EMBL/GenBank/DDBJ whole genome shotgun (WGS) entry which is preliminary data.</text>
</comment>
<keyword evidence="1" id="KW-0479">Metal-binding</keyword>
<evidence type="ECO:0000313" key="7">
    <source>
        <dbReference type="Proteomes" id="UP000232323"/>
    </source>
</evidence>
<keyword evidence="7" id="KW-1185">Reference proteome</keyword>
<evidence type="ECO:0000313" key="6">
    <source>
        <dbReference type="EMBL" id="GAX73705.1"/>
    </source>
</evidence>
<dbReference type="AlphaFoldDB" id="A0A250WS94"/>
<dbReference type="STRING" id="1157962.A0A250WS94"/>
<dbReference type="PROSITE" id="PS01360">
    <property type="entry name" value="ZF_MYND_1"/>
    <property type="match status" value="1"/>
</dbReference>